<dbReference type="InterPro" id="IPR013087">
    <property type="entry name" value="Znf_C2H2_type"/>
</dbReference>
<dbReference type="PROSITE" id="PS00028">
    <property type="entry name" value="ZINC_FINGER_C2H2_1"/>
    <property type="match status" value="1"/>
</dbReference>
<organism evidence="3 4">
    <name type="scientific">Amphiprion percula</name>
    <name type="common">Orange clownfish</name>
    <name type="synonym">Lutjanus percula</name>
    <dbReference type="NCBI Taxonomy" id="161767"/>
    <lineage>
        <taxon>Eukaryota</taxon>
        <taxon>Metazoa</taxon>
        <taxon>Chordata</taxon>
        <taxon>Craniata</taxon>
        <taxon>Vertebrata</taxon>
        <taxon>Euteleostomi</taxon>
        <taxon>Actinopterygii</taxon>
        <taxon>Neopterygii</taxon>
        <taxon>Teleostei</taxon>
        <taxon>Neoteleostei</taxon>
        <taxon>Acanthomorphata</taxon>
        <taxon>Ovalentaria</taxon>
        <taxon>Pomacentridae</taxon>
        <taxon>Amphiprion</taxon>
    </lineage>
</organism>
<accession>A0A3P8TC96</accession>
<sequence length="97" mass="11444">MLNLKPGCFCTFDTRQKLKVHLLNHAEDPRPYQCNVEGCGWAFATSYKLKRHRQSHDKQRATRLTNHQRVHFEPQRPHKLHWSLFCNSHEAVLAALL</sequence>
<keyword evidence="1" id="KW-0863">Zinc-finger</keyword>
<dbReference type="Pfam" id="PF00096">
    <property type="entry name" value="zf-C2H2"/>
    <property type="match status" value="1"/>
</dbReference>
<dbReference type="FunFam" id="3.30.160.60:FF:000257">
    <property type="entry name" value="ZXD family zinc finger C"/>
    <property type="match status" value="1"/>
</dbReference>
<reference evidence="3 4" key="1">
    <citation type="submission" date="2018-03" db="EMBL/GenBank/DDBJ databases">
        <title>Finding Nemo's genes: A chromosome-scale reference assembly of the genome of the orange clownfish Amphiprion percula.</title>
        <authorList>
            <person name="Lehmann R."/>
        </authorList>
    </citation>
    <scope>NUCLEOTIDE SEQUENCE</scope>
</reference>
<evidence type="ECO:0000259" key="2">
    <source>
        <dbReference type="PROSITE" id="PS50157"/>
    </source>
</evidence>
<dbReference type="GO" id="GO:0003712">
    <property type="term" value="F:transcription coregulator activity"/>
    <property type="evidence" value="ECO:0007669"/>
    <property type="project" value="TreeGrafter"/>
</dbReference>
<keyword evidence="1" id="KW-0479">Metal-binding</keyword>
<dbReference type="PROSITE" id="PS50157">
    <property type="entry name" value="ZINC_FINGER_C2H2_2"/>
    <property type="match status" value="1"/>
</dbReference>
<dbReference type="PANTHER" id="PTHR46179:SF5">
    <property type="entry name" value="ZINC FINGER PROTEIN ZXDC"/>
    <property type="match status" value="1"/>
</dbReference>
<proteinExistence type="predicted"/>
<name>A0A3P8TC96_AMPPE</name>
<dbReference type="STRING" id="161767.ENSAPEP00000023140"/>
<keyword evidence="4" id="KW-1185">Reference proteome</keyword>
<dbReference type="SMART" id="SM00355">
    <property type="entry name" value="ZnF_C2H2"/>
    <property type="match status" value="1"/>
</dbReference>
<feature type="domain" description="C2H2-type" evidence="2">
    <location>
        <begin position="32"/>
        <end position="61"/>
    </location>
</feature>
<protein>
    <recommendedName>
        <fullName evidence="2">C2H2-type domain-containing protein</fullName>
    </recommendedName>
</protein>
<dbReference type="Proteomes" id="UP000265080">
    <property type="component" value="Chromosome 6"/>
</dbReference>
<reference evidence="3" key="3">
    <citation type="submission" date="2025-09" db="UniProtKB">
        <authorList>
            <consortium name="Ensembl"/>
        </authorList>
    </citation>
    <scope>IDENTIFICATION</scope>
</reference>
<keyword evidence="1" id="KW-0862">Zinc</keyword>
<dbReference type="InterPro" id="IPR036236">
    <property type="entry name" value="Znf_C2H2_sf"/>
</dbReference>
<dbReference type="GO" id="GO:0008270">
    <property type="term" value="F:zinc ion binding"/>
    <property type="evidence" value="ECO:0007669"/>
    <property type="project" value="UniProtKB-KW"/>
</dbReference>
<dbReference type="Ensembl" id="ENSAPET00000023752.1">
    <property type="protein sequence ID" value="ENSAPEP00000023140.1"/>
    <property type="gene ID" value="ENSAPEG00000016460.1"/>
</dbReference>
<dbReference type="Gene3D" id="3.30.160.60">
    <property type="entry name" value="Classic Zinc Finger"/>
    <property type="match status" value="1"/>
</dbReference>
<dbReference type="GO" id="GO:0006357">
    <property type="term" value="P:regulation of transcription by RNA polymerase II"/>
    <property type="evidence" value="ECO:0007669"/>
    <property type="project" value="TreeGrafter"/>
</dbReference>
<evidence type="ECO:0000313" key="4">
    <source>
        <dbReference type="Proteomes" id="UP000265080"/>
    </source>
</evidence>
<dbReference type="InterPro" id="IPR051061">
    <property type="entry name" value="Zinc_finger_trans_reg"/>
</dbReference>
<evidence type="ECO:0000313" key="3">
    <source>
        <dbReference type="Ensembl" id="ENSAPEP00000023140.1"/>
    </source>
</evidence>
<dbReference type="PANTHER" id="PTHR46179">
    <property type="entry name" value="ZINC FINGER PROTEIN"/>
    <property type="match status" value="1"/>
</dbReference>
<dbReference type="AlphaFoldDB" id="A0A3P8TC96"/>
<dbReference type="GO" id="GO:0005634">
    <property type="term" value="C:nucleus"/>
    <property type="evidence" value="ECO:0007669"/>
    <property type="project" value="TreeGrafter"/>
</dbReference>
<evidence type="ECO:0000256" key="1">
    <source>
        <dbReference type="PROSITE-ProRule" id="PRU00042"/>
    </source>
</evidence>
<reference evidence="3" key="2">
    <citation type="submission" date="2025-08" db="UniProtKB">
        <authorList>
            <consortium name="Ensembl"/>
        </authorList>
    </citation>
    <scope>IDENTIFICATION</scope>
</reference>
<dbReference type="SUPFAM" id="SSF57667">
    <property type="entry name" value="beta-beta-alpha zinc fingers"/>
    <property type="match status" value="1"/>
</dbReference>
<dbReference type="GeneTree" id="ENSGT00940000164258"/>